<feature type="region of interest" description="Disordered" evidence="1">
    <location>
        <begin position="88"/>
        <end position="123"/>
    </location>
</feature>
<reference evidence="2 3" key="1">
    <citation type="journal article" date="2019" name="Sci. Rep.">
        <title>Orb-weaving spider Araneus ventricosus genome elucidates the spidroin gene catalogue.</title>
        <authorList>
            <person name="Kono N."/>
            <person name="Nakamura H."/>
            <person name="Ohtoshi R."/>
            <person name="Moran D.A.P."/>
            <person name="Shinohara A."/>
            <person name="Yoshida Y."/>
            <person name="Fujiwara M."/>
            <person name="Mori M."/>
            <person name="Tomita M."/>
            <person name="Arakawa K."/>
        </authorList>
    </citation>
    <scope>NUCLEOTIDE SEQUENCE [LARGE SCALE GENOMIC DNA]</scope>
</reference>
<accession>A0A4Y2SN92</accession>
<feature type="compositionally biased region" description="Low complexity" evidence="1">
    <location>
        <begin position="102"/>
        <end position="111"/>
    </location>
</feature>
<dbReference type="Proteomes" id="UP000499080">
    <property type="component" value="Unassembled WGS sequence"/>
</dbReference>
<comment type="caution">
    <text evidence="2">The sequence shown here is derived from an EMBL/GenBank/DDBJ whole genome shotgun (WGS) entry which is preliminary data.</text>
</comment>
<organism evidence="2 3">
    <name type="scientific">Araneus ventricosus</name>
    <name type="common">Orbweaver spider</name>
    <name type="synonym">Epeira ventricosa</name>
    <dbReference type="NCBI Taxonomy" id="182803"/>
    <lineage>
        <taxon>Eukaryota</taxon>
        <taxon>Metazoa</taxon>
        <taxon>Ecdysozoa</taxon>
        <taxon>Arthropoda</taxon>
        <taxon>Chelicerata</taxon>
        <taxon>Arachnida</taxon>
        <taxon>Araneae</taxon>
        <taxon>Araneomorphae</taxon>
        <taxon>Entelegynae</taxon>
        <taxon>Araneoidea</taxon>
        <taxon>Araneidae</taxon>
        <taxon>Araneus</taxon>
    </lineage>
</organism>
<dbReference type="EMBL" id="BGPR01022891">
    <property type="protein sequence ID" value="GBN89627.1"/>
    <property type="molecule type" value="Genomic_DNA"/>
</dbReference>
<evidence type="ECO:0000256" key="1">
    <source>
        <dbReference type="SAM" id="MobiDB-lite"/>
    </source>
</evidence>
<proteinExistence type="predicted"/>
<feature type="compositionally biased region" description="Pro residues" evidence="1">
    <location>
        <begin position="112"/>
        <end position="122"/>
    </location>
</feature>
<keyword evidence="3" id="KW-1185">Reference proteome</keyword>
<gene>
    <name evidence="2" type="ORF">AVEN_158486_1</name>
</gene>
<evidence type="ECO:0000313" key="2">
    <source>
        <dbReference type="EMBL" id="GBN89627.1"/>
    </source>
</evidence>
<name>A0A4Y2SN92_ARAVE</name>
<dbReference type="AlphaFoldDB" id="A0A4Y2SN92"/>
<evidence type="ECO:0000313" key="3">
    <source>
        <dbReference type="Proteomes" id="UP000499080"/>
    </source>
</evidence>
<protein>
    <submittedName>
        <fullName evidence="2">Uncharacterized protein</fullName>
    </submittedName>
</protein>
<sequence>MRAFPEFLLDHAQRNVNTTLPFCTFSYYCVVIPFSDRANLKPITYGHSDPFKLDIHHKTILFQLDNDRFVFQPFKSIGLGRPFSDVPKHTTGCFDPPPPPTTRLTPTHSPAPHIPPPLPPPHTGDFRFLEIKSFPPSVPP</sequence>